<keyword evidence="2" id="KW-1185">Reference proteome</keyword>
<reference evidence="2" key="1">
    <citation type="submission" date="2016-10" db="EMBL/GenBank/DDBJ databases">
        <authorList>
            <person name="Varghese N."/>
            <person name="Submissions S."/>
        </authorList>
    </citation>
    <scope>NUCLEOTIDE SEQUENCE [LARGE SCALE GENOMIC DNA]</scope>
    <source>
        <strain evidence="2">DSM 23925</strain>
    </source>
</reference>
<accession>A0A1I5D122</accession>
<gene>
    <name evidence="1" type="ORF">SAMN04487989_106149</name>
</gene>
<evidence type="ECO:0000313" key="2">
    <source>
        <dbReference type="Proteomes" id="UP000198705"/>
    </source>
</evidence>
<protein>
    <submittedName>
        <fullName evidence="1">Uncharacterized protein</fullName>
    </submittedName>
</protein>
<proteinExistence type="predicted"/>
<name>A0A1I5D122_9FLAO</name>
<dbReference type="EMBL" id="FOVN01000006">
    <property type="protein sequence ID" value="SFN92914.1"/>
    <property type="molecule type" value="Genomic_DNA"/>
</dbReference>
<evidence type="ECO:0000313" key="1">
    <source>
        <dbReference type="EMBL" id="SFN92914.1"/>
    </source>
</evidence>
<dbReference type="AlphaFoldDB" id="A0A1I5D122"/>
<organism evidence="1 2">
    <name type="scientific">Bizionia echini</name>
    <dbReference type="NCBI Taxonomy" id="649333"/>
    <lineage>
        <taxon>Bacteria</taxon>
        <taxon>Pseudomonadati</taxon>
        <taxon>Bacteroidota</taxon>
        <taxon>Flavobacteriia</taxon>
        <taxon>Flavobacteriales</taxon>
        <taxon>Flavobacteriaceae</taxon>
        <taxon>Bizionia</taxon>
    </lineage>
</organism>
<sequence length="106" mass="12203">MALFFVGVQFSVAQSSERQQSPEAIAKEKTYKLHELVTLTGDQQGQIFRVLVDAEQNMSELKKKDISDKFRQEGVKTINLRVEEGFKKILSPSQYKMYETSLEVKK</sequence>
<dbReference type="Proteomes" id="UP000198705">
    <property type="component" value="Unassembled WGS sequence"/>
</dbReference>